<accession>A0A1D9LH71</accession>
<keyword evidence="1" id="KW-0732">Signal</keyword>
<dbReference type="KEGG" id="cvc:BKX93_11645"/>
<dbReference type="PANTHER" id="PTHR38834:SF3">
    <property type="entry name" value="SOLUTE-BINDING PROTEIN FAMILY 3_N-TERMINAL DOMAIN-CONTAINING PROTEIN"/>
    <property type="match status" value="1"/>
</dbReference>
<feature type="signal peptide" evidence="1">
    <location>
        <begin position="1"/>
        <end position="18"/>
    </location>
</feature>
<evidence type="ECO:0000313" key="3">
    <source>
        <dbReference type="Proteomes" id="UP000178776"/>
    </source>
</evidence>
<dbReference type="STRING" id="1108595.BKX93_11645"/>
<dbReference type="EMBL" id="CP017707">
    <property type="protein sequence ID" value="AOZ50574.1"/>
    <property type="molecule type" value="Genomic_DNA"/>
</dbReference>
<dbReference type="Proteomes" id="UP000178776">
    <property type="component" value="Chromosome"/>
</dbReference>
<dbReference type="PANTHER" id="PTHR38834">
    <property type="entry name" value="PERIPLASMIC SUBSTRATE BINDING PROTEIN FAMILY 3"/>
    <property type="match status" value="1"/>
</dbReference>
<dbReference type="AlphaFoldDB" id="A0A1D9LH71"/>
<name>A0A1D9LH71_9NEIS</name>
<gene>
    <name evidence="2" type="ORF">BKX93_11645</name>
</gene>
<organism evidence="2 3">
    <name type="scientific">Chromobacterium vaccinii</name>
    <dbReference type="NCBI Taxonomy" id="1108595"/>
    <lineage>
        <taxon>Bacteria</taxon>
        <taxon>Pseudomonadati</taxon>
        <taxon>Pseudomonadota</taxon>
        <taxon>Betaproteobacteria</taxon>
        <taxon>Neisseriales</taxon>
        <taxon>Chromobacteriaceae</taxon>
        <taxon>Chromobacterium</taxon>
    </lineage>
</organism>
<dbReference type="GeneID" id="68841863"/>
<dbReference type="RefSeq" id="WP_070979911.1">
    <property type="nucleotide sequence ID" value="NZ_CP017707.1"/>
</dbReference>
<proteinExistence type="predicted"/>
<evidence type="ECO:0000256" key="1">
    <source>
        <dbReference type="SAM" id="SignalP"/>
    </source>
</evidence>
<reference evidence="2 3" key="1">
    <citation type="submission" date="2016-10" db="EMBL/GenBank/DDBJ databases">
        <title>Chromobacterium muskegensis sp. nov., an insecticidal bacterium isolated from Sphagnum bogs.</title>
        <authorList>
            <person name="Sparks M.E."/>
            <person name="Blackburn M.B."/>
            <person name="Gundersen-Rindal D.E."/>
            <person name="Mitchell A."/>
            <person name="Farrar R."/>
            <person name="Kuhar D."/>
        </authorList>
    </citation>
    <scope>NUCLEOTIDE SEQUENCE [LARGE SCALE GENOMIC DNA]</scope>
    <source>
        <strain evidence="2 3">21-1</strain>
    </source>
</reference>
<dbReference type="SUPFAM" id="SSF53850">
    <property type="entry name" value="Periplasmic binding protein-like II"/>
    <property type="match status" value="1"/>
</dbReference>
<sequence>MRALCGFLLCLAGPTAHAISLLGGIAPPYVLAAPPAQGFAVAVAQEAARRLGQPLQVSVQPLSRVLTIGSAQARALIVPPCRTPQREPLLRWVAPLVDEEFLLIGQAAGKPPSGGGHIGVVRDSVGLELARRLPGATIELAGDETLNARKLAAGHIDAWLAAWNSARYAQQQAGLPPSGLRRGQVQLRCTTYLAATRNIPEAELAPWRLAIDAMRRDGTLRRLTQRYDIVTPTRLPAGDAAR</sequence>
<protein>
    <submittedName>
        <fullName evidence="2">Uncharacterized protein</fullName>
    </submittedName>
</protein>
<evidence type="ECO:0000313" key="2">
    <source>
        <dbReference type="EMBL" id="AOZ50574.1"/>
    </source>
</evidence>
<feature type="chain" id="PRO_5009443106" evidence="1">
    <location>
        <begin position="19"/>
        <end position="242"/>
    </location>
</feature>
<dbReference type="Gene3D" id="3.40.190.10">
    <property type="entry name" value="Periplasmic binding protein-like II"/>
    <property type="match status" value="2"/>
</dbReference>